<organism evidence="1 2">
    <name type="scientific">Carnobacterium alterfunditum</name>
    <dbReference type="NCBI Taxonomy" id="28230"/>
    <lineage>
        <taxon>Bacteria</taxon>
        <taxon>Bacillati</taxon>
        <taxon>Bacillota</taxon>
        <taxon>Bacilli</taxon>
        <taxon>Lactobacillales</taxon>
        <taxon>Carnobacteriaceae</taxon>
        <taxon>Carnobacterium</taxon>
    </lineage>
</organism>
<evidence type="ECO:0000313" key="2">
    <source>
        <dbReference type="Proteomes" id="UP000184758"/>
    </source>
</evidence>
<name>A0A1N6IK44_9LACT</name>
<protein>
    <recommendedName>
        <fullName evidence="3">Integrase catalytic domain-containing protein</fullName>
    </recommendedName>
</protein>
<reference evidence="2" key="1">
    <citation type="submission" date="2016-11" db="EMBL/GenBank/DDBJ databases">
        <authorList>
            <person name="Varghese N."/>
            <person name="Submissions S."/>
        </authorList>
    </citation>
    <scope>NUCLEOTIDE SEQUENCE [LARGE SCALE GENOMIC DNA]</scope>
    <source>
        <strain evidence="2">313</strain>
    </source>
</reference>
<dbReference type="SUPFAM" id="SSF53098">
    <property type="entry name" value="Ribonuclease H-like"/>
    <property type="match status" value="1"/>
</dbReference>
<sequence length="117" mass="13772">MSITNNTMKGKRKPNRRKASDIELAINHWFQVIPRNFFHSITFDCGKEFSNWKSLCNQHDVATYFADTGTPSQSVLNENSNDLFWKYGLPKEMDFNQVDNCLFPPLQIREIIFQEKH</sequence>
<evidence type="ECO:0008006" key="3">
    <source>
        <dbReference type="Google" id="ProtNLM"/>
    </source>
</evidence>
<gene>
    <name evidence="1" type="ORF">SAMN05878443_2381</name>
</gene>
<dbReference type="Proteomes" id="UP000184758">
    <property type="component" value="Unassembled WGS sequence"/>
</dbReference>
<dbReference type="STRING" id="28230.SAMN05878443_2381"/>
<dbReference type="InterPro" id="IPR053392">
    <property type="entry name" value="Transposase_IS30-like"/>
</dbReference>
<evidence type="ECO:0000313" key="1">
    <source>
        <dbReference type="EMBL" id="SIO32356.1"/>
    </source>
</evidence>
<dbReference type="InterPro" id="IPR012337">
    <property type="entry name" value="RNaseH-like_sf"/>
</dbReference>
<dbReference type="NCBIfam" id="NF033563">
    <property type="entry name" value="transpos_IS30"/>
    <property type="match status" value="1"/>
</dbReference>
<dbReference type="eggNOG" id="COG2826">
    <property type="taxonomic scope" value="Bacteria"/>
</dbReference>
<dbReference type="AlphaFoldDB" id="A0A1N6IK44"/>
<proteinExistence type="predicted"/>
<accession>A0A1N6IK44</accession>
<keyword evidence="2" id="KW-1185">Reference proteome</keyword>
<dbReference type="EMBL" id="FSRN01000003">
    <property type="protein sequence ID" value="SIO32356.1"/>
    <property type="molecule type" value="Genomic_DNA"/>
</dbReference>